<dbReference type="GO" id="GO:0005829">
    <property type="term" value="C:cytosol"/>
    <property type="evidence" value="ECO:0007669"/>
    <property type="project" value="TreeGrafter"/>
</dbReference>
<dbReference type="SMART" id="SM00448">
    <property type="entry name" value="REC"/>
    <property type="match status" value="1"/>
</dbReference>
<dbReference type="GO" id="GO:0032993">
    <property type="term" value="C:protein-DNA complex"/>
    <property type="evidence" value="ECO:0007669"/>
    <property type="project" value="TreeGrafter"/>
</dbReference>
<dbReference type="InterPro" id="IPR001789">
    <property type="entry name" value="Sig_transdc_resp-reg_receiver"/>
</dbReference>
<dbReference type="PANTHER" id="PTHR48111">
    <property type="entry name" value="REGULATOR OF RPOS"/>
    <property type="match status" value="1"/>
</dbReference>
<dbReference type="SUPFAM" id="SSF52172">
    <property type="entry name" value="CheY-like"/>
    <property type="match status" value="1"/>
</dbReference>
<proteinExistence type="predicted"/>
<accession>A0A7H4LWC3</accession>
<evidence type="ECO:0000259" key="7">
    <source>
        <dbReference type="PROSITE" id="PS50110"/>
    </source>
</evidence>
<dbReference type="GO" id="GO:0006355">
    <property type="term" value="P:regulation of DNA-templated transcription"/>
    <property type="evidence" value="ECO:0007669"/>
    <property type="project" value="TreeGrafter"/>
</dbReference>
<gene>
    <name evidence="8" type="primary">phoP_2</name>
    <name evidence="8" type="ORF">NCTC11694_01604</name>
</gene>
<evidence type="ECO:0000313" key="8">
    <source>
        <dbReference type="EMBL" id="STR40449.1"/>
    </source>
</evidence>
<dbReference type="FunFam" id="3.40.50.2300:FF:000001">
    <property type="entry name" value="DNA-binding response regulator PhoB"/>
    <property type="match status" value="1"/>
</dbReference>
<comment type="caution">
    <text evidence="8">The sequence shown here is derived from an EMBL/GenBank/DDBJ whole genome shotgun (WGS) entry which is preliminary data.</text>
</comment>
<keyword evidence="5" id="KW-0804">Transcription</keyword>
<evidence type="ECO:0000256" key="6">
    <source>
        <dbReference type="PROSITE-ProRule" id="PRU00169"/>
    </source>
</evidence>
<dbReference type="Pfam" id="PF00072">
    <property type="entry name" value="Response_reg"/>
    <property type="match status" value="1"/>
</dbReference>
<sequence length="128" mass="14475">MAKKILLVEDDEDIAALLRLNLLDEGYQIVHVADGAQALRLLEKELWDAVILDLMLPGVDGLEICRRIRQQTRYLPVIIISARASETQRVQGLEMGADDYLAKPFSILELTARVKAVFRRQEAMGRIC</sequence>
<evidence type="ECO:0000256" key="5">
    <source>
        <dbReference type="ARBA" id="ARBA00023163"/>
    </source>
</evidence>
<dbReference type="Proteomes" id="UP000255050">
    <property type="component" value="Unassembled WGS sequence"/>
</dbReference>
<dbReference type="PANTHER" id="PTHR48111:SF40">
    <property type="entry name" value="PHOSPHATE REGULON TRANSCRIPTIONAL REGULATORY PROTEIN PHOB"/>
    <property type="match status" value="1"/>
</dbReference>
<keyword evidence="4" id="KW-0238">DNA-binding</keyword>
<keyword evidence="3" id="KW-0805">Transcription regulation</keyword>
<evidence type="ECO:0000256" key="3">
    <source>
        <dbReference type="ARBA" id="ARBA00023015"/>
    </source>
</evidence>
<dbReference type="PROSITE" id="PS50110">
    <property type="entry name" value="RESPONSE_REGULATORY"/>
    <property type="match status" value="1"/>
</dbReference>
<evidence type="ECO:0000313" key="9">
    <source>
        <dbReference type="Proteomes" id="UP000255050"/>
    </source>
</evidence>
<feature type="modified residue" description="4-aspartylphosphate" evidence="6">
    <location>
        <position position="53"/>
    </location>
</feature>
<name>A0A7H4LWC3_9ENTR</name>
<evidence type="ECO:0000256" key="2">
    <source>
        <dbReference type="ARBA" id="ARBA00023012"/>
    </source>
</evidence>
<dbReference type="InterPro" id="IPR011006">
    <property type="entry name" value="CheY-like_superfamily"/>
</dbReference>
<dbReference type="Gene3D" id="3.40.50.2300">
    <property type="match status" value="1"/>
</dbReference>
<dbReference type="GO" id="GO:0000156">
    <property type="term" value="F:phosphorelay response regulator activity"/>
    <property type="evidence" value="ECO:0007669"/>
    <property type="project" value="TreeGrafter"/>
</dbReference>
<dbReference type="EMBL" id="UGJR01000002">
    <property type="protein sequence ID" value="STR40449.1"/>
    <property type="molecule type" value="Genomic_DNA"/>
</dbReference>
<dbReference type="AlphaFoldDB" id="A0A7H4LWC3"/>
<evidence type="ECO:0000256" key="4">
    <source>
        <dbReference type="ARBA" id="ARBA00023125"/>
    </source>
</evidence>
<keyword evidence="2" id="KW-0902">Two-component regulatory system</keyword>
<reference evidence="8 9" key="1">
    <citation type="submission" date="2018-06" db="EMBL/GenBank/DDBJ databases">
        <authorList>
            <consortium name="Pathogen Informatics"/>
            <person name="Doyle S."/>
        </authorList>
    </citation>
    <scope>NUCLEOTIDE SEQUENCE [LARGE SCALE GENOMIC DNA]</scope>
    <source>
        <strain evidence="8 9">NCTC11694</strain>
    </source>
</reference>
<feature type="domain" description="Response regulatory" evidence="7">
    <location>
        <begin position="4"/>
        <end position="118"/>
    </location>
</feature>
<dbReference type="GO" id="GO:0000976">
    <property type="term" value="F:transcription cis-regulatory region binding"/>
    <property type="evidence" value="ECO:0007669"/>
    <property type="project" value="TreeGrafter"/>
</dbReference>
<protein>
    <submittedName>
        <fullName evidence="8">Response regulator</fullName>
    </submittedName>
</protein>
<keyword evidence="1 6" id="KW-0597">Phosphoprotein</keyword>
<evidence type="ECO:0000256" key="1">
    <source>
        <dbReference type="ARBA" id="ARBA00022553"/>
    </source>
</evidence>
<dbReference type="InterPro" id="IPR039420">
    <property type="entry name" value="WalR-like"/>
</dbReference>
<organism evidence="8 9">
    <name type="scientific">Klebsiella michiganensis</name>
    <dbReference type="NCBI Taxonomy" id="1134687"/>
    <lineage>
        <taxon>Bacteria</taxon>
        <taxon>Pseudomonadati</taxon>
        <taxon>Pseudomonadota</taxon>
        <taxon>Gammaproteobacteria</taxon>
        <taxon>Enterobacterales</taxon>
        <taxon>Enterobacteriaceae</taxon>
        <taxon>Klebsiella/Raoultella group</taxon>
        <taxon>Klebsiella</taxon>
    </lineage>
</organism>